<sequence length="364" mass="40913">MQAPASNLGLPLYTTTTHYVPSSVQIDYAQLAQVQMIQATPQLQPIHAMTATTVSNANQQISNQVIHSKDLKVSDEDKSKILKHPLLQLVGLLLEKCESSTNSENWPNSASVNEAIGEFIRQHAENGADVQKCFTTDDADLDDIMMDAIQVLRIHLFELEKVNELCQDFCSRYTSCLKGKLKSSKLLKSDDEDEDDDPTPSVSAATNTIYQMVQTAQGLVAQPISVQQNMANADLQSSLLDDKDKKRGVLPKSATQIMKTWLFQHIVHPYPTEEEKRQIAAQTNLTLLQVNNWFINARRRILQPMLDSSDSKQPTQKKKTPATQSRPQRFWPDKLANLRQSFSESNGNDLISEDLESKLDNEYV</sequence>
<evidence type="ECO:0000256" key="2">
    <source>
        <dbReference type="ARBA" id="ARBA00023125"/>
    </source>
</evidence>
<dbReference type="Proteomes" id="UP000549394">
    <property type="component" value="Unassembled WGS sequence"/>
</dbReference>
<evidence type="ECO:0000256" key="3">
    <source>
        <dbReference type="ARBA" id="ARBA00023155"/>
    </source>
</evidence>
<keyword evidence="3 5" id="KW-0371">Homeobox</keyword>
<feature type="domain" description="Homeobox" evidence="7">
    <location>
        <begin position="241"/>
        <end position="304"/>
    </location>
</feature>
<dbReference type="Gene3D" id="1.10.10.60">
    <property type="entry name" value="Homeodomain-like"/>
    <property type="match status" value="1"/>
</dbReference>
<dbReference type="InterPro" id="IPR008422">
    <property type="entry name" value="KN_HD"/>
</dbReference>
<keyword evidence="2 5" id="KW-0238">DNA-binding</keyword>
<organism evidence="8 9">
    <name type="scientific">Dimorphilus gyrociliatus</name>
    <dbReference type="NCBI Taxonomy" id="2664684"/>
    <lineage>
        <taxon>Eukaryota</taxon>
        <taxon>Metazoa</taxon>
        <taxon>Spiralia</taxon>
        <taxon>Lophotrochozoa</taxon>
        <taxon>Annelida</taxon>
        <taxon>Polychaeta</taxon>
        <taxon>Polychaeta incertae sedis</taxon>
        <taxon>Dinophilidae</taxon>
        <taxon>Dimorphilus</taxon>
    </lineage>
</organism>
<feature type="DNA-binding region" description="Homeobox" evidence="5">
    <location>
        <begin position="243"/>
        <end position="305"/>
    </location>
</feature>
<accession>A0A7I8VA74</accession>
<dbReference type="PANTHER" id="PTHR11850">
    <property type="entry name" value="HOMEOBOX PROTEIN TRANSCRIPTION FACTORS"/>
    <property type="match status" value="1"/>
</dbReference>
<evidence type="ECO:0000256" key="1">
    <source>
        <dbReference type="ARBA" id="ARBA00009661"/>
    </source>
</evidence>
<reference evidence="8 9" key="1">
    <citation type="submission" date="2020-08" db="EMBL/GenBank/DDBJ databases">
        <authorList>
            <person name="Hejnol A."/>
        </authorList>
    </citation>
    <scope>NUCLEOTIDE SEQUENCE [LARGE SCALE GENOMIC DNA]</scope>
</reference>
<evidence type="ECO:0000256" key="5">
    <source>
        <dbReference type="PROSITE-ProRule" id="PRU00108"/>
    </source>
</evidence>
<feature type="compositionally biased region" description="Basic and acidic residues" evidence="6">
    <location>
        <begin position="355"/>
        <end position="364"/>
    </location>
</feature>
<dbReference type="InterPro" id="IPR032453">
    <property type="entry name" value="PKNOX/Meis_N"/>
</dbReference>
<evidence type="ECO:0000313" key="8">
    <source>
        <dbReference type="EMBL" id="CAD5112203.1"/>
    </source>
</evidence>
<dbReference type="GO" id="GO:0005634">
    <property type="term" value="C:nucleus"/>
    <property type="evidence" value="ECO:0007669"/>
    <property type="project" value="UniProtKB-SubCell"/>
</dbReference>
<dbReference type="InterPro" id="IPR001356">
    <property type="entry name" value="HD"/>
</dbReference>
<keyword evidence="4 5" id="KW-0539">Nucleus</keyword>
<protein>
    <submittedName>
        <fullName evidence="8">DgyrCDS1437</fullName>
    </submittedName>
</protein>
<dbReference type="AlphaFoldDB" id="A0A7I8VA74"/>
<feature type="compositionally biased region" description="Polar residues" evidence="6">
    <location>
        <begin position="338"/>
        <end position="349"/>
    </location>
</feature>
<feature type="region of interest" description="Disordered" evidence="6">
    <location>
        <begin position="305"/>
        <end position="364"/>
    </location>
</feature>
<evidence type="ECO:0000256" key="4">
    <source>
        <dbReference type="ARBA" id="ARBA00023242"/>
    </source>
</evidence>
<gene>
    <name evidence="8" type="ORF">DGYR_LOCUS1389</name>
</gene>
<dbReference type="FunFam" id="1.10.10.60:FF:000004">
    <property type="entry name" value="Meis2 homeobox isoform 2c"/>
    <property type="match status" value="1"/>
</dbReference>
<comment type="caution">
    <text evidence="8">The sequence shown here is derived from an EMBL/GenBank/DDBJ whole genome shotgun (WGS) entry which is preliminary data.</text>
</comment>
<dbReference type="CDD" id="cd00086">
    <property type="entry name" value="homeodomain"/>
    <property type="match status" value="1"/>
</dbReference>
<dbReference type="Pfam" id="PF05920">
    <property type="entry name" value="Homeobox_KN"/>
    <property type="match status" value="1"/>
</dbReference>
<dbReference type="SUPFAM" id="SSF46689">
    <property type="entry name" value="Homeodomain-like"/>
    <property type="match status" value="1"/>
</dbReference>
<dbReference type="Pfam" id="PF16493">
    <property type="entry name" value="Meis_PKNOX_N"/>
    <property type="match status" value="1"/>
</dbReference>
<comment type="similarity">
    <text evidence="1">Belongs to the TALE/MEIS homeobox family.</text>
</comment>
<dbReference type="GO" id="GO:0003677">
    <property type="term" value="F:DNA binding"/>
    <property type="evidence" value="ECO:0007669"/>
    <property type="project" value="UniProtKB-UniRule"/>
</dbReference>
<dbReference type="InterPro" id="IPR009057">
    <property type="entry name" value="Homeodomain-like_sf"/>
</dbReference>
<keyword evidence="9" id="KW-1185">Reference proteome</keyword>
<dbReference type="EMBL" id="CAJFCJ010000002">
    <property type="protein sequence ID" value="CAD5112203.1"/>
    <property type="molecule type" value="Genomic_DNA"/>
</dbReference>
<proteinExistence type="inferred from homology"/>
<dbReference type="SMART" id="SM00389">
    <property type="entry name" value="HOX"/>
    <property type="match status" value="1"/>
</dbReference>
<name>A0A7I8VA74_9ANNE</name>
<dbReference type="GO" id="GO:0006355">
    <property type="term" value="P:regulation of DNA-templated transcription"/>
    <property type="evidence" value="ECO:0007669"/>
    <property type="project" value="InterPro"/>
</dbReference>
<evidence type="ECO:0000313" key="9">
    <source>
        <dbReference type="Proteomes" id="UP000549394"/>
    </source>
</evidence>
<dbReference type="InterPro" id="IPR050224">
    <property type="entry name" value="TALE_homeobox"/>
</dbReference>
<comment type="subcellular location">
    <subcellularLocation>
        <location evidence="5">Nucleus</location>
    </subcellularLocation>
</comment>
<dbReference type="PROSITE" id="PS50071">
    <property type="entry name" value="HOMEOBOX_2"/>
    <property type="match status" value="1"/>
</dbReference>
<dbReference type="OrthoDB" id="10056939at2759"/>
<evidence type="ECO:0000259" key="7">
    <source>
        <dbReference type="PROSITE" id="PS50071"/>
    </source>
</evidence>
<evidence type="ECO:0000256" key="6">
    <source>
        <dbReference type="SAM" id="MobiDB-lite"/>
    </source>
</evidence>